<dbReference type="OrthoDB" id="2258247at2759"/>
<accession>A0A162UPT6</accession>
<evidence type="ECO:0000313" key="2">
    <source>
        <dbReference type="Proteomes" id="UP000077315"/>
    </source>
</evidence>
<organism evidence="1 2">
    <name type="scientific">Phycomyces blakesleeanus (strain ATCC 8743b / DSM 1359 / FGSC 10004 / NBRC 33097 / NRRL 1555)</name>
    <dbReference type="NCBI Taxonomy" id="763407"/>
    <lineage>
        <taxon>Eukaryota</taxon>
        <taxon>Fungi</taxon>
        <taxon>Fungi incertae sedis</taxon>
        <taxon>Mucoromycota</taxon>
        <taxon>Mucoromycotina</taxon>
        <taxon>Mucoromycetes</taxon>
        <taxon>Mucorales</taxon>
        <taxon>Phycomycetaceae</taxon>
        <taxon>Phycomyces</taxon>
    </lineage>
</organism>
<gene>
    <name evidence="1" type="ORF">PHYBLDRAFT_62892</name>
</gene>
<proteinExistence type="predicted"/>
<dbReference type="GeneID" id="29001937"/>
<protein>
    <submittedName>
        <fullName evidence="1">Uncharacterized protein</fullName>
    </submittedName>
</protein>
<dbReference type="VEuPathDB" id="FungiDB:PHYBLDRAFT_62892"/>
<dbReference type="RefSeq" id="XP_018294963.1">
    <property type="nucleotide sequence ID" value="XM_018441031.1"/>
</dbReference>
<name>A0A162UPT6_PHYB8</name>
<keyword evidence="2" id="KW-1185">Reference proteome</keyword>
<sequence>MISGKHSSFTTNLLCFSVVCPAIEFHANYANSPSENNPVHVNIAHNIMPNNNTGLALVMYTSIMRLAGRHVDGNNTAFRYNVTSGVEAVTGLLSLIEEAYVPGKRHTAILPEWVLMSYFTGGYNHGLALTLTAYLQSKPQSASILTSDLAHIVKNYFCNQVCKFCRTTSFANRKRTALRRYQCGLLDMTLPTNSPNGTIKVPTNFQQAKKSWVHAVLGGSTKISSLIADSTQCTLNTPANNEPGNLTSSTKLPPPVDHFSSQVMWLFLKGTTNHSVVINITTFAVAQKPLFLSNLQTFFNGNEHLWAVTNQICRKYNCLYAEIVVSPLYYSQFKNDAVLILPSFDVPFAVYPTLPPSAKILKISLSELPYQYSCQDGELAQLHADMTNNFSQFDAIVDCGYVTGSSGLYASGG</sequence>
<evidence type="ECO:0000313" key="1">
    <source>
        <dbReference type="EMBL" id="OAD76923.1"/>
    </source>
</evidence>
<dbReference type="EMBL" id="KV440975">
    <property type="protein sequence ID" value="OAD76923.1"/>
    <property type="molecule type" value="Genomic_DNA"/>
</dbReference>
<dbReference type="InParanoid" id="A0A162UPT6"/>
<dbReference type="Proteomes" id="UP000077315">
    <property type="component" value="Unassembled WGS sequence"/>
</dbReference>
<reference evidence="2" key="1">
    <citation type="submission" date="2015-06" db="EMBL/GenBank/DDBJ databases">
        <title>Expansion of signal transduction pathways in fungi by whole-genome duplication.</title>
        <authorList>
            <consortium name="DOE Joint Genome Institute"/>
            <person name="Corrochano L.M."/>
            <person name="Kuo A."/>
            <person name="Marcet-Houben M."/>
            <person name="Polaino S."/>
            <person name="Salamov A."/>
            <person name="Villalobos J.M."/>
            <person name="Alvarez M.I."/>
            <person name="Avalos J."/>
            <person name="Benito E.P."/>
            <person name="Benoit I."/>
            <person name="Burger G."/>
            <person name="Camino L.P."/>
            <person name="Canovas D."/>
            <person name="Cerda-Olmedo E."/>
            <person name="Cheng J.-F."/>
            <person name="Dominguez A."/>
            <person name="Elias M."/>
            <person name="Eslava A.P."/>
            <person name="Glaser F."/>
            <person name="Grimwood J."/>
            <person name="Gutierrez G."/>
            <person name="Heitman J."/>
            <person name="Henrissat B."/>
            <person name="Iturriaga E.A."/>
            <person name="Lang B.F."/>
            <person name="Lavin J.L."/>
            <person name="Lee S."/>
            <person name="Li W."/>
            <person name="Lindquist E."/>
            <person name="Lopez-Garcia S."/>
            <person name="Luque E.M."/>
            <person name="Marcos A.T."/>
            <person name="Martin J."/>
            <person name="McCluskey K."/>
            <person name="Medina H.R."/>
            <person name="Miralles-Duran A."/>
            <person name="Miyazaki A."/>
            <person name="Munoz-Torres E."/>
            <person name="Oguiza J.A."/>
            <person name="Ohm R."/>
            <person name="Olmedo M."/>
            <person name="Orejas M."/>
            <person name="Ortiz-Castellanos L."/>
            <person name="Pisabarro A.G."/>
            <person name="Rodriguez-Romero J."/>
            <person name="Ruiz-Herrera J."/>
            <person name="Ruiz-Vazquez R."/>
            <person name="Sanz C."/>
            <person name="Schackwitz W."/>
            <person name="Schmutz J."/>
            <person name="Shahriari M."/>
            <person name="Shelest E."/>
            <person name="Silva-Franco F."/>
            <person name="Soanes D."/>
            <person name="Syed K."/>
            <person name="Tagua V.G."/>
            <person name="Talbot N.J."/>
            <person name="Thon M."/>
            <person name="De vries R.P."/>
            <person name="Wiebenga A."/>
            <person name="Yadav J.S."/>
            <person name="Braun E.L."/>
            <person name="Baker S."/>
            <person name="Garre V."/>
            <person name="Horwitz B."/>
            <person name="Torres-Martinez S."/>
            <person name="Idnurm A."/>
            <person name="Herrera-Estrella A."/>
            <person name="Gabaldon T."/>
            <person name="Grigoriev I.V."/>
        </authorList>
    </citation>
    <scope>NUCLEOTIDE SEQUENCE [LARGE SCALE GENOMIC DNA]</scope>
    <source>
        <strain evidence="2">NRRL 1555(-)</strain>
    </source>
</reference>
<dbReference type="AlphaFoldDB" id="A0A162UPT6"/>